<gene>
    <name evidence="1" type="ORF">PDIGIT_LOCUS8962</name>
</gene>
<evidence type="ECO:0000313" key="1">
    <source>
        <dbReference type="EMBL" id="CAI6335874.1"/>
    </source>
</evidence>
<protein>
    <submittedName>
        <fullName evidence="1">Uncharacterized protein</fullName>
    </submittedName>
</protein>
<comment type="caution">
    <text evidence="1">The sequence shown here is derived from an EMBL/GenBank/DDBJ whole genome shotgun (WGS) entry which is preliminary data.</text>
</comment>
<dbReference type="Proteomes" id="UP001152607">
    <property type="component" value="Unassembled WGS sequence"/>
</dbReference>
<dbReference type="AlphaFoldDB" id="A0A9W4UHN3"/>
<accession>A0A9W4UHN3</accession>
<proteinExistence type="predicted"/>
<name>A0A9W4UHN3_9PLEO</name>
<dbReference type="OrthoDB" id="3944805at2759"/>
<organism evidence="1 2">
    <name type="scientific">Periconia digitata</name>
    <dbReference type="NCBI Taxonomy" id="1303443"/>
    <lineage>
        <taxon>Eukaryota</taxon>
        <taxon>Fungi</taxon>
        <taxon>Dikarya</taxon>
        <taxon>Ascomycota</taxon>
        <taxon>Pezizomycotina</taxon>
        <taxon>Dothideomycetes</taxon>
        <taxon>Pleosporomycetidae</taxon>
        <taxon>Pleosporales</taxon>
        <taxon>Massarineae</taxon>
        <taxon>Periconiaceae</taxon>
        <taxon>Periconia</taxon>
    </lineage>
</organism>
<evidence type="ECO:0000313" key="2">
    <source>
        <dbReference type="Proteomes" id="UP001152607"/>
    </source>
</evidence>
<dbReference type="EMBL" id="CAOQHR010000006">
    <property type="protein sequence ID" value="CAI6335874.1"/>
    <property type="molecule type" value="Genomic_DNA"/>
</dbReference>
<reference evidence="1" key="1">
    <citation type="submission" date="2023-01" db="EMBL/GenBank/DDBJ databases">
        <authorList>
            <person name="Van Ghelder C."/>
            <person name="Rancurel C."/>
        </authorList>
    </citation>
    <scope>NUCLEOTIDE SEQUENCE</scope>
    <source>
        <strain evidence="1">CNCM I-4278</strain>
    </source>
</reference>
<sequence>MSSSSSDPSWYHNALVPYRGSPSSSPSTTLTTTRSSSSSIVSSRLFTAQTGHAIATELLYRLLFDILNRLLTHLHRFASRQLDSFSSFLERRWQERVDALSEAREARKRSEEAKKGLGITEEVERVAMERGFVKGGDDVCPIRGGDGMGRRGPPGWVGVVLEGIKEGRIVERDFWGGVCILLISLPWWEHALMRHCTMSGFEEHF</sequence>
<keyword evidence="2" id="KW-1185">Reference proteome</keyword>